<keyword evidence="6" id="KW-1185">Reference proteome</keyword>
<keyword evidence="1 5" id="KW-0240">DNA-directed RNA polymerase</keyword>
<gene>
    <name evidence="5" type="ORF">TSPI_09652</name>
</gene>
<evidence type="ECO:0000313" key="5">
    <source>
        <dbReference type="EMBL" id="KAL1237602.1"/>
    </source>
</evidence>
<protein>
    <submittedName>
        <fullName evidence="5">DNA-directed RNA polymerases I and III subunit</fullName>
    </submittedName>
</protein>
<dbReference type="EMBL" id="JBEUSY010000340">
    <property type="protein sequence ID" value="KAL1237602.1"/>
    <property type="molecule type" value="Genomic_DNA"/>
</dbReference>
<dbReference type="InterPro" id="IPR036603">
    <property type="entry name" value="RBP11-like"/>
</dbReference>
<dbReference type="InterPro" id="IPR009025">
    <property type="entry name" value="RBP11-like_dimer"/>
</dbReference>
<dbReference type="PANTHER" id="PTHR13946:SF28">
    <property type="entry name" value="DNA-DIRECTED RNA POLYMERASES I AND III SUBUNIT RPAC2"/>
    <property type="match status" value="1"/>
</dbReference>
<name>A0ABR3KIG9_TRISP</name>
<evidence type="ECO:0000256" key="1">
    <source>
        <dbReference type="ARBA" id="ARBA00022478"/>
    </source>
</evidence>
<evidence type="ECO:0000313" key="6">
    <source>
        <dbReference type="Proteomes" id="UP001558632"/>
    </source>
</evidence>
<dbReference type="CDD" id="cd07029">
    <property type="entry name" value="RNAP_I_III_AC19"/>
    <property type="match status" value="1"/>
</dbReference>
<evidence type="ECO:0000259" key="4">
    <source>
        <dbReference type="Pfam" id="PF13656"/>
    </source>
</evidence>
<dbReference type="SUPFAM" id="SSF55257">
    <property type="entry name" value="RBP11-like subunits of RNA polymerase"/>
    <property type="match status" value="1"/>
</dbReference>
<comment type="caution">
    <text evidence="5">The sequence shown here is derived from an EMBL/GenBank/DDBJ whole genome shotgun (WGS) entry which is preliminary data.</text>
</comment>
<evidence type="ECO:0000256" key="3">
    <source>
        <dbReference type="ARBA" id="ARBA00025751"/>
    </source>
</evidence>
<comment type="similarity">
    <text evidence="3">Belongs to the archaeal Rpo11/eukaryotic RPB11/RPC19 RNA polymerase subunit family.</text>
</comment>
<keyword evidence="2" id="KW-0804">Transcription</keyword>
<dbReference type="Pfam" id="PF13656">
    <property type="entry name" value="RNA_pol_L_2"/>
    <property type="match status" value="1"/>
</dbReference>
<feature type="domain" description="DNA-directed RNA polymerase RBP11-like dimerisation" evidence="4">
    <location>
        <begin position="33"/>
        <end position="104"/>
    </location>
</feature>
<dbReference type="GO" id="GO:0000428">
    <property type="term" value="C:DNA-directed RNA polymerase complex"/>
    <property type="evidence" value="ECO:0007669"/>
    <property type="project" value="UniProtKB-KW"/>
</dbReference>
<dbReference type="InterPro" id="IPR022905">
    <property type="entry name" value="Rpo11-like"/>
</dbReference>
<dbReference type="PANTHER" id="PTHR13946">
    <property type="entry name" value="DNA-DIRECTED RNA POLYMERASE I,II,III"/>
    <property type="match status" value="1"/>
</dbReference>
<reference evidence="5 6" key="1">
    <citation type="submission" date="2024-07" db="EMBL/GenBank/DDBJ databases">
        <title>Enhanced genomic and transcriptomic resources for Trichinella pseudospiralis and T. spiralis underpin the discovery of pronounced molecular differences between stages and species.</title>
        <authorList>
            <person name="Pasi K.K."/>
            <person name="La Rosa G."/>
            <person name="Gomez-Morales M.A."/>
            <person name="Tosini F."/>
            <person name="Sumanam S."/>
            <person name="Young N.D."/>
            <person name="Chang B.C."/>
            <person name="Robin G.B."/>
        </authorList>
    </citation>
    <scope>NUCLEOTIDE SEQUENCE [LARGE SCALE GENOMIC DNA]</scope>
    <source>
        <strain evidence="5">ISS534</strain>
    </source>
</reference>
<organism evidence="5 6">
    <name type="scientific">Trichinella spiralis</name>
    <name type="common">Trichina worm</name>
    <dbReference type="NCBI Taxonomy" id="6334"/>
    <lineage>
        <taxon>Eukaryota</taxon>
        <taxon>Metazoa</taxon>
        <taxon>Ecdysozoa</taxon>
        <taxon>Nematoda</taxon>
        <taxon>Enoplea</taxon>
        <taxon>Dorylaimia</taxon>
        <taxon>Trichinellida</taxon>
        <taxon>Trichinellidae</taxon>
        <taxon>Trichinella</taxon>
    </lineage>
</organism>
<evidence type="ECO:0000256" key="2">
    <source>
        <dbReference type="ARBA" id="ARBA00023163"/>
    </source>
</evidence>
<dbReference type="Gene3D" id="3.30.1360.10">
    <property type="entry name" value="RNA polymerase, RBP11-like subunit"/>
    <property type="match status" value="1"/>
</dbReference>
<proteinExistence type="inferred from homology"/>
<dbReference type="HAMAP" id="MF_00261">
    <property type="entry name" value="RNApol_arch_Rpo11"/>
    <property type="match status" value="1"/>
</dbReference>
<accession>A0ABR3KIG9</accession>
<dbReference type="Proteomes" id="UP001558632">
    <property type="component" value="Unassembled WGS sequence"/>
</dbReference>
<dbReference type="InterPro" id="IPR033898">
    <property type="entry name" value="RNAP_AC19"/>
</dbReference>
<sequence length="115" mass="13370">MERDSCNEHTNDVEDQKIKVSYPKGSYSPHCQSFTIEKEDHTLGVVLRFIISKYPEVRFCSYNVPHPMEDRILLHIETDKSVSAVDIFKRGLKQASFIFETLKTKVEEAVSKYKN</sequence>